<dbReference type="NCBIfam" id="NF000929">
    <property type="entry name" value="PRK00092.2-1"/>
    <property type="match status" value="1"/>
</dbReference>
<comment type="caution">
    <text evidence="6">The sequence shown here is derived from an EMBL/GenBank/DDBJ whole genome shotgun (WGS) entry which is preliminary data.</text>
</comment>
<feature type="domain" description="Ribosome maturation factor RimP N-terminal" evidence="4">
    <location>
        <begin position="9"/>
        <end position="75"/>
    </location>
</feature>
<evidence type="ECO:0000313" key="7">
    <source>
        <dbReference type="Proteomes" id="UP000279384"/>
    </source>
</evidence>
<dbReference type="Gene3D" id="2.30.30.180">
    <property type="entry name" value="Ribosome maturation factor RimP, C-terminal domain"/>
    <property type="match status" value="1"/>
</dbReference>
<gene>
    <name evidence="3" type="primary">rimP</name>
    <name evidence="6" type="ORF">C8E02_2910</name>
</gene>
<dbReference type="GO" id="GO:0006412">
    <property type="term" value="P:translation"/>
    <property type="evidence" value="ECO:0007669"/>
    <property type="project" value="TreeGrafter"/>
</dbReference>
<dbReference type="Pfam" id="PF02576">
    <property type="entry name" value="RimP_N"/>
    <property type="match status" value="1"/>
</dbReference>
<dbReference type="GO" id="GO:0005829">
    <property type="term" value="C:cytosol"/>
    <property type="evidence" value="ECO:0007669"/>
    <property type="project" value="TreeGrafter"/>
</dbReference>
<comment type="similarity">
    <text evidence="3">Belongs to the RimP family.</text>
</comment>
<evidence type="ECO:0000256" key="3">
    <source>
        <dbReference type="HAMAP-Rule" id="MF_01077"/>
    </source>
</evidence>
<dbReference type="HAMAP" id="MF_01077">
    <property type="entry name" value="RimP"/>
    <property type="match status" value="1"/>
</dbReference>
<dbReference type="PANTHER" id="PTHR33867:SF1">
    <property type="entry name" value="RIBOSOME MATURATION FACTOR RIMP"/>
    <property type="match status" value="1"/>
</dbReference>
<dbReference type="EMBL" id="RBID01000017">
    <property type="protein sequence ID" value="RKQ55524.1"/>
    <property type="molecule type" value="Genomic_DNA"/>
</dbReference>
<feature type="domain" description="Ribosome maturation factor RimP C-terminal" evidence="5">
    <location>
        <begin position="78"/>
        <end position="144"/>
    </location>
</feature>
<dbReference type="PANTHER" id="PTHR33867">
    <property type="entry name" value="RIBOSOME MATURATION FACTOR RIMP"/>
    <property type="match status" value="1"/>
</dbReference>
<dbReference type="Gene3D" id="3.30.300.70">
    <property type="entry name" value="RimP-like superfamily, N-terminal"/>
    <property type="match status" value="1"/>
</dbReference>
<keyword evidence="1 3" id="KW-0963">Cytoplasm</keyword>
<keyword evidence="2 3" id="KW-0690">Ribosome biogenesis</keyword>
<evidence type="ECO:0000256" key="2">
    <source>
        <dbReference type="ARBA" id="ARBA00022517"/>
    </source>
</evidence>
<dbReference type="InterPro" id="IPR028989">
    <property type="entry name" value="RimP_N"/>
</dbReference>
<dbReference type="InterPro" id="IPR003728">
    <property type="entry name" value="Ribosome_maturation_RimP"/>
</dbReference>
<proteinExistence type="inferred from homology"/>
<dbReference type="GO" id="GO:0000028">
    <property type="term" value="P:ribosomal small subunit assembly"/>
    <property type="evidence" value="ECO:0007669"/>
    <property type="project" value="TreeGrafter"/>
</dbReference>
<dbReference type="InterPro" id="IPR028998">
    <property type="entry name" value="RimP_C"/>
</dbReference>
<protein>
    <recommendedName>
        <fullName evidence="3">Ribosome maturation factor RimP</fullName>
    </recommendedName>
</protein>
<organism evidence="6 7">
    <name type="scientific">Vogesella indigofera</name>
    <name type="common">Pseudomonas indigofera</name>
    <dbReference type="NCBI Taxonomy" id="45465"/>
    <lineage>
        <taxon>Bacteria</taxon>
        <taxon>Pseudomonadati</taxon>
        <taxon>Pseudomonadota</taxon>
        <taxon>Betaproteobacteria</taxon>
        <taxon>Neisseriales</taxon>
        <taxon>Chromobacteriaceae</taxon>
        <taxon>Vogesella</taxon>
    </lineage>
</organism>
<sequence length="144" mass="16233">MPMDVRLLLENTLPGLGYELVDFELTPGGGFRVFIDKPGGITVEDCVSTSNHLTRLFMVENIDYDRLEVSSPGLDRPLKKEADYVRFQGSLAKVRTRLPVEQQKRFMGRIAGIQDSVLQLQLEDGRIVAIPLSNIDKARLEPEF</sequence>
<reference evidence="6 7" key="1">
    <citation type="submission" date="2018-10" db="EMBL/GenBank/DDBJ databases">
        <title>Genomic Encyclopedia of Type Strains, Phase IV (KMG-IV): sequencing the most valuable type-strain genomes for metagenomic binning, comparative biology and taxonomic classification.</title>
        <authorList>
            <person name="Goeker M."/>
        </authorList>
    </citation>
    <scope>NUCLEOTIDE SEQUENCE [LARGE SCALE GENOMIC DNA]</scope>
    <source>
        <strain evidence="6 7">DSM 3303</strain>
    </source>
</reference>
<dbReference type="Pfam" id="PF17384">
    <property type="entry name" value="DUF150_C"/>
    <property type="match status" value="1"/>
</dbReference>
<dbReference type="SUPFAM" id="SSF75420">
    <property type="entry name" value="YhbC-like, N-terminal domain"/>
    <property type="match status" value="1"/>
</dbReference>
<dbReference type="CDD" id="cd01734">
    <property type="entry name" value="YlxS_C"/>
    <property type="match status" value="1"/>
</dbReference>
<comment type="subcellular location">
    <subcellularLocation>
        <location evidence="3">Cytoplasm</location>
    </subcellularLocation>
</comment>
<evidence type="ECO:0000259" key="4">
    <source>
        <dbReference type="Pfam" id="PF02576"/>
    </source>
</evidence>
<accession>A0A495B5P0</accession>
<evidence type="ECO:0000259" key="5">
    <source>
        <dbReference type="Pfam" id="PF17384"/>
    </source>
</evidence>
<dbReference type="Proteomes" id="UP000279384">
    <property type="component" value="Unassembled WGS sequence"/>
</dbReference>
<dbReference type="AlphaFoldDB" id="A0A495B5P0"/>
<name>A0A495B5P0_VOGIN</name>
<evidence type="ECO:0000313" key="6">
    <source>
        <dbReference type="EMBL" id="RKQ55524.1"/>
    </source>
</evidence>
<evidence type="ECO:0000256" key="1">
    <source>
        <dbReference type="ARBA" id="ARBA00022490"/>
    </source>
</evidence>
<dbReference type="InterPro" id="IPR036847">
    <property type="entry name" value="RimP_C_sf"/>
</dbReference>
<comment type="function">
    <text evidence="3">Required for maturation of 30S ribosomal subunits.</text>
</comment>
<dbReference type="SUPFAM" id="SSF74942">
    <property type="entry name" value="YhbC-like, C-terminal domain"/>
    <property type="match status" value="1"/>
</dbReference>
<dbReference type="InterPro" id="IPR035956">
    <property type="entry name" value="RimP_N_sf"/>
</dbReference>